<gene>
    <name evidence="2" type="ORF">GCM10009710_29860</name>
</gene>
<protein>
    <recommendedName>
        <fullName evidence="1">Probable 2-phosphosulfolactate phosphatase</fullName>
    </recommendedName>
</protein>
<comment type="caution">
    <text evidence="2">The sequence shown here is derived from an EMBL/GenBank/DDBJ whole genome shotgun (WGS) entry which is preliminary data.</text>
</comment>
<evidence type="ECO:0000256" key="1">
    <source>
        <dbReference type="ARBA" id="ARBA00021948"/>
    </source>
</evidence>
<evidence type="ECO:0000313" key="2">
    <source>
        <dbReference type="EMBL" id="GAA1747836.1"/>
    </source>
</evidence>
<dbReference type="Proteomes" id="UP001501057">
    <property type="component" value="Unassembled WGS sequence"/>
</dbReference>
<keyword evidence="3" id="KW-1185">Reference proteome</keyword>
<organism evidence="2 3">
    <name type="scientific">Aeromicrobium alkaliterrae</name>
    <dbReference type="NCBI Taxonomy" id="302168"/>
    <lineage>
        <taxon>Bacteria</taxon>
        <taxon>Bacillati</taxon>
        <taxon>Actinomycetota</taxon>
        <taxon>Actinomycetes</taxon>
        <taxon>Propionibacteriales</taxon>
        <taxon>Nocardioidaceae</taxon>
        <taxon>Aeromicrobium</taxon>
    </lineage>
</organism>
<sequence>MDPALAQLAHTVRFEWGTAGAAAVADGVDVAVVVDVLHATTAVAHGLDAGSPVWAIDPADPTGRLAHELSSRVTTVVAGSLHNARAVADWLAREHDEDEQTIAVIAAGDLWPDGSLRPAVEDLWGAGAILAALEDHDWRGLSPEAAWAADSYRLIAGREESHLVACAGGQLCIAAGEHDALHRAADLDGSLTVPLLGSQGFVPAP</sequence>
<proteinExistence type="predicted"/>
<dbReference type="Pfam" id="PF04029">
    <property type="entry name" value="2-ph_phosp"/>
    <property type="match status" value="1"/>
</dbReference>
<reference evidence="3" key="1">
    <citation type="journal article" date="2019" name="Int. J. Syst. Evol. Microbiol.">
        <title>The Global Catalogue of Microorganisms (GCM) 10K type strain sequencing project: providing services to taxonomists for standard genome sequencing and annotation.</title>
        <authorList>
            <consortium name="The Broad Institute Genomics Platform"/>
            <consortium name="The Broad Institute Genome Sequencing Center for Infectious Disease"/>
            <person name="Wu L."/>
            <person name="Ma J."/>
        </authorList>
    </citation>
    <scope>NUCLEOTIDE SEQUENCE [LARGE SCALE GENOMIC DNA]</scope>
    <source>
        <strain evidence="3">JCM 13518</strain>
    </source>
</reference>
<dbReference type="InterPro" id="IPR036702">
    <property type="entry name" value="ComB-like_sf"/>
</dbReference>
<dbReference type="RefSeq" id="WP_344203031.1">
    <property type="nucleotide sequence ID" value="NZ_BAAAME010000005.1"/>
</dbReference>
<dbReference type="Gene3D" id="3.90.1560.10">
    <property type="entry name" value="ComB-like"/>
    <property type="match status" value="1"/>
</dbReference>
<name>A0ABP4W8B6_9ACTN</name>
<dbReference type="InterPro" id="IPR005238">
    <property type="entry name" value="ComB-like"/>
</dbReference>
<accession>A0ABP4W8B6</accession>
<dbReference type="SUPFAM" id="SSF142823">
    <property type="entry name" value="ComB-like"/>
    <property type="match status" value="1"/>
</dbReference>
<dbReference type="EMBL" id="BAAAME010000005">
    <property type="protein sequence ID" value="GAA1747836.1"/>
    <property type="molecule type" value="Genomic_DNA"/>
</dbReference>
<evidence type="ECO:0000313" key="3">
    <source>
        <dbReference type="Proteomes" id="UP001501057"/>
    </source>
</evidence>